<gene>
    <name evidence="7" type="primary">cpsL</name>
    <name evidence="8" type="ORF">NQD44_08675</name>
    <name evidence="2" type="ORF">YS133.seq-orf00013</name>
    <name evidence="3" type="ORF">YS33.seq-orf00013</name>
    <name evidence="4" type="ORF">YS34.seq-orf00012</name>
    <name evidence="5" type="ORF">YS37.seq-orf00013</name>
    <name evidence="6" type="ORF">YS73.seq-orf00013</name>
    <name evidence="7" type="ORF">YS86.seq-orf00013</name>
</gene>
<evidence type="ECO:0000313" key="8">
    <source>
        <dbReference type="EMBL" id="MCR1233176.1"/>
    </source>
</evidence>
<evidence type="ECO:0000256" key="1">
    <source>
        <dbReference type="SAM" id="Phobius"/>
    </source>
</evidence>
<dbReference type="EMBL" id="KM972278">
    <property type="protein sequence ID" value="AKE80381.1"/>
    <property type="molecule type" value="Genomic_DNA"/>
</dbReference>
<feature type="transmembrane region" description="Helical" evidence="1">
    <location>
        <begin position="203"/>
        <end position="222"/>
    </location>
</feature>
<feature type="transmembrane region" description="Helical" evidence="1">
    <location>
        <begin position="29"/>
        <end position="45"/>
    </location>
</feature>
<feature type="transmembrane region" description="Helical" evidence="1">
    <location>
        <begin position="179"/>
        <end position="197"/>
    </location>
</feature>
<proteinExistence type="predicted"/>
<feature type="transmembrane region" description="Helical" evidence="1">
    <location>
        <begin position="347"/>
        <end position="367"/>
    </location>
</feature>
<evidence type="ECO:0000313" key="5">
    <source>
        <dbReference type="EMBL" id="AKE80098.1"/>
    </source>
</evidence>
<evidence type="ECO:0000313" key="6">
    <source>
        <dbReference type="EMBL" id="AKE80381.1"/>
    </source>
</evidence>
<dbReference type="AlphaFoldDB" id="A0A0F6S2Z4"/>
<reference evidence="7" key="1">
    <citation type="journal article" date="2015" name="Appl. Environ. Microbiol.">
        <title>Eight Novel Capsular Polysaccharide Synthesis Gene Loci Identified in Nontypeable Streptococcus suis Isolates.</title>
        <authorList>
            <person name="Zheng H."/>
            <person name="Ji S."/>
            <person name="Liu Z."/>
            <person name="Lan R."/>
            <person name="Huang Y."/>
            <person name="Bai X."/>
            <person name="Gottschalk M."/>
            <person name="Xu J."/>
        </authorList>
    </citation>
    <scope>NUCLEOTIDE SEQUENCE</scope>
    <source>
        <strain evidence="2">YS133_seq</strain>
        <strain evidence="3">YS33_seq</strain>
        <strain evidence="4">YS34_seq</strain>
        <strain evidence="5">YS37_seq</strain>
        <strain evidence="6">YS73_seq</strain>
        <strain evidence="7">YS86_seq</strain>
    </source>
</reference>
<sequence>MLYILLTSIFLLIILELKLRKNFATPSVLLLLSFLMASLLIFINYKNWDISLSFHFVVYVLTAIISFILSTHLVHSFLKNSSKIPSLSLQKLQVLSRPRASLMLIMTVAFSIYSILYIRRVGFSLDLTTILSTAYSSNVLNSGYSGSFLETQMLKIITGIAYINYYQFLLSKFVVKMNFSQFINFYNIVLFLITATLSTDRNILLRFFIYALVLWILFFFDINKESMRNINFKIIRSLVIYGIVILISLFLAGRIKGYVSDFQRSIGLYGGSGLNNFNLFLNNFNGQELQWGRVTFNSLRVLVQTFLGIEEYSGLAMFDIPIVFKSSTGFVYISNVYSALRPFVLDFGYIGMLLFPAMVGIFFEILFSTAINRKFDFSWIFYSATVYSLIYFSIQEQFFARMHLGSLYEIFWLSIFYLYIKSPIKIKLRSNV</sequence>
<dbReference type="EMBL" id="KM972288">
    <property type="protein sequence ID" value="AKE80592.1"/>
    <property type="molecule type" value="Genomic_DNA"/>
</dbReference>
<reference evidence="8" key="2">
    <citation type="submission" date="2022-07" db="EMBL/GenBank/DDBJ databases">
        <authorList>
            <person name="Peng Z."/>
        </authorList>
    </citation>
    <scope>NUCLEOTIDE SEQUENCE</scope>
    <source>
        <strain evidence="8">2022WUSS069</strain>
    </source>
</reference>
<evidence type="ECO:0000313" key="2">
    <source>
        <dbReference type="EMBL" id="AKE79563.1"/>
    </source>
</evidence>
<feature type="transmembrane region" description="Helical" evidence="1">
    <location>
        <begin position="379"/>
        <end position="394"/>
    </location>
</feature>
<evidence type="ECO:0000313" key="3">
    <source>
        <dbReference type="EMBL" id="AKE80036.1"/>
    </source>
</evidence>
<dbReference type="EMBL" id="JANJPK010000025">
    <property type="protein sequence ID" value="MCR1233176.1"/>
    <property type="molecule type" value="Genomic_DNA"/>
</dbReference>
<keyword evidence="1" id="KW-1133">Transmembrane helix</keyword>
<name>A0A0F6S2Z4_STRSU</name>
<dbReference type="EMBL" id="KM972264">
    <property type="protein sequence ID" value="AKE80057.1"/>
    <property type="molecule type" value="Genomic_DNA"/>
</dbReference>
<keyword evidence="1" id="KW-0812">Transmembrane</keyword>
<feature type="transmembrane region" description="Helical" evidence="1">
    <location>
        <begin position="234"/>
        <end position="255"/>
    </location>
</feature>
<dbReference type="EMBL" id="KM972266">
    <property type="protein sequence ID" value="AKE80098.1"/>
    <property type="molecule type" value="Genomic_DNA"/>
</dbReference>
<dbReference type="RefSeq" id="WP_024411605.1">
    <property type="nucleotide sequence ID" value="NZ_CP039462.1"/>
</dbReference>
<evidence type="ECO:0000313" key="7">
    <source>
        <dbReference type="EMBL" id="AKE80592.1"/>
    </source>
</evidence>
<organism evidence="7">
    <name type="scientific">Streptococcus suis</name>
    <dbReference type="NCBI Taxonomy" id="1307"/>
    <lineage>
        <taxon>Bacteria</taxon>
        <taxon>Bacillati</taxon>
        <taxon>Bacillota</taxon>
        <taxon>Bacilli</taxon>
        <taxon>Lactobacillales</taxon>
        <taxon>Streptococcaceae</taxon>
        <taxon>Streptococcus</taxon>
    </lineage>
</organism>
<dbReference type="NCBIfam" id="TIGR04370">
    <property type="entry name" value="glyco_rpt_poly"/>
    <property type="match status" value="1"/>
</dbReference>
<dbReference type="EMBL" id="KM972241">
    <property type="protein sequence ID" value="AKE79563.1"/>
    <property type="molecule type" value="Genomic_DNA"/>
</dbReference>
<dbReference type="EMBL" id="KM972263">
    <property type="protein sequence ID" value="AKE80036.1"/>
    <property type="molecule type" value="Genomic_DNA"/>
</dbReference>
<dbReference type="Proteomes" id="UP001206089">
    <property type="component" value="Unassembled WGS sequence"/>
</dbReference>
<accession>A0A0F6S2Z4</accession>
<feature type="transmembrane region" description="Helical" evidence="1">
    <location>
        <begin position="400"/>
        <end position="420"/>
    </location>
</feature>
<feature type="transmembrane region" description="Helical" evidence="1">
    <location>
        <begin position="57"/>
        <end position="78"/>
    </location>
</feature>
<protein>
    <submittedName>
        <fullName evidence="8">Oligosaccharide repeat unit polymerase</fullName>
    </submittedName>
    <submittedName>
        <fullName evidence="7">Wzy</fullName>
    </submittedName>
</protein>
<keyword evidence="1" id="KW-0472">Membrane</keyword>
<feature type="transmembrane region" description="Helical" evidence="1">
    <location>
        <begin position="98"/>
        <end position="118"/>
    </location>
</feature>
<evidence type="ECO:0000313" key="4">
    <source>
        <dbReference type="EMBL" id="AKE80057.1"/>
    </source>
</evidence>